<feature type="domain" description="Vitamin K epoxide reductase" evidence="11">
    <location>
        <begin position="9"/>
        <end position="80"/>
    </location>
</feature>
<evidence type="ECO:0000256" key="2">
    <source>
        <dbReference type="ARBA" id="ARBA00006214"/>
    </source>
</evidence>
<sequence>MNCKTALKTILAIAVIGVLFSGYLSYMELFNPNGCSDALVKCSVGEKPAVDLGTLPACVYGLIMYTIVLVVAVLGLSGKKEKPVEKTAPQEENPVS</sequence>
<keyword evidence="5 10" id="KW-1133">Transmembrane helix</keyword>
<organism evidence="12 13">
    <name type="scientific">Candidatus Kerfeldbacteria bacterium CG_4_10_14_0_8_um_filter_42_10</name>
    <dbReference type="NCBI Taxonomy" id="2014248"/>
    <lineage>
        <taxon>Bacteria</taxon>
        <taxon>Candidatus Kerfeldiibacteriota</taxon>
    </lineage>
</organism>
<evidence type="ECO:0000256" key="3">
    <source>
        <dbReference type="ARBA" id="ARBA00022692"/>
    </source>
</evidence>
<keyword evidence="3 10" id="KW-0812">Transmembrane</keyword>
<comment type="subcellular location">
    <subcellularLocation>
        <location evidence="1">Membrane</location>
        <topology evidence="1">Multi-pass membrane protein</topology>
    </subcellularLocation>
</comment>
<dbReference type="GO" id="GO:0048038">
    <property type="term" value="F:quinone binding"/>
    <property type="evidence" value="ECO:0007669"/>
    <property type="project" value="UniProtKB-KW"/>
</dbReference>
<feature type="transmembrane region" description="Helical" evidence="10">
    <location>
        <begin position="54"/>
        <end position="76"/>
    </location>
</feature>
<dbReference type="GO" id="GO:0016491">
    <property type="term" value="F:oxidoreductase activity"/>
    <property type="evidence" value="ECO:0007669"/>
    <property type="project" value="UniProtKB-KW"/>
</dbReference>
<dbReference type="Gene3D" id="1.20.1440.130">
    <property type="entry name" value="VKOR domain"/>
    <property type="match status" value="1"/>
</dbReference>
<comment type="similarity">
    <text evidence="2">Belongs to the VKOR family.</text>
</comment>
<gene>
    <name evidence="12" type="ORF">COY66_06755</name>
</gene>
<accession>A0A2M7RFF1</accession>
<dbReference type="Proteomes" id="UP000230779">
    <property type="component" value="Unassembled WGS sequence"/>
</dbReference>
<evidence type="ECO:0000256" key="4">
    <source>
        <dbReference type="ARBA" id="ARBA00022719"/>
    </source>
</evidence>
<evidence type="ECO:0000256" key="8">
    <source>
        <dbReference type="ARBA" id="ARBA00023157"/>
    </source>
</evidence>
<evidence type="ECO:0000256" key="10">
    <source>
        <dbReference type="SAM" id="Phobius"/>
    </source>
</evidence>
<comment type="caution">
    <text evidence="12">The sequence shown here is derived from an EMBL/GenBank/DDBJ whole genome shotgun (WGS) entry which is preliminary data.</text>
</comment>
<name>A0A2M7RFF1_9BACT</name>
<reference evidence="12 13" key="1">
    <citation type="submission" date="2017-09" db="EMBL/GenBank/DDBJ databases">
        <title>Depth-based differentiation of microbial function through sediment-hosted aquifers and enrichment of novel symbionts in the deep terrestrial subsurface.</title>
        <authorList>
            <person name="Probst A.J."/>
            <person name="Ladd B."/>
            <person name="Jarett J.K."/>
            <person name="Geller-Mcgrath D.E."/>
            <person name="Sieber C.M."/>
            <person name="Emerson J.B."/>
            <person name="Anantharaman K."/>
            <person name="Thomas B.C."/>
            <person name="Malmstrom R."/>
            <person name="Stieglmeier M."/>
            <person name="Klingl A."/>
            <person name="Woyke T."/>
            <person name="Ryan C.M."/>
            <person name="Banfield J.F."/>
        </authorList>
    </citation>
    <scope>NUCLEOTIDE SEQUENCE [LARGE SCALE GENOMIC DNA]</scope>
    <source>
        <strain evidence="12">CG_4_10_14_0_8_um_filter_42_10</strain>
    </source>
</reference>
<feature type="transmembrane region" description="Helical" evidence="10">
    <location>
        <begin position="7"/>
        <end position="26"/>
    </location>
</feature>
<keyword evidence="7 10" id="KW-0472">Membrane</keyword>
<proteinExistence type="inferred from homology"/>
<evidence type="ECO:0000256" key="6">
    <source>
        <dbReference type="ARBA" id="ARBA00023002"/>
    </source>
</evidence>
<evidence type="ECO:0000259" key="11">
    <source>
        <dbReference type="Pfam" id="PF07884"/>
    </source>
</evidence>
<evidence type="ECO:0000313" key="12">
    <source>
        <dbReference type="EMBL" id="PIY95468.1"/>
    </source>
</evidence>
<evidence type="ECO:0000256" key="1">
    <source>
        <dbReference type="ARBA" id="ARBA00004141"/>
    </source>
</evidence>
<keyword evidence="6" id="KW-0560">Oxidoreductase</keyword>
<dbReference type="EMBL" id="PFMD01000080">
    <property type="protein sequence ID" value="PIY95468.1"/>
    <property type="molecule type" value="Genomic_DNA"/>
</dbReference>
<dbReference type="AlphaFoldDB" id="A0A2M7RFF1"/>
<keyword evidence="9" id="KW-0676">Redox-active center</keyword>
<dbReference type="GO" id="GO:0016020">
    <property type="term" value="C:membrane"/>
    <property type="evidence" value="ECO:0007669"/>
    <property type="project" value="UniProtKB-SubCell"/>
</dbReference>
<dbReference type="InterPro" id="IPR038354">
    <property type="entry name" value="VKOR_sf"/>
</dbReference>
<dbReference type="InterPro" id="IPR012932">
    <property type="entry name" value="VKOR"/>
</dbReference>
<keyword evidence="8" id="KW-1015">Disulfide bond</keyword>
<dbReference type="Pfam" id="PF07884">
    <property type="entry name" value="VKOR"/>
    <property type="match status" value="1"/>
</dbReference>
<evidence type="ECO:0000256" key="9">
    <source>
        <dbReference type="ARBA" id="ARBA00023284"/>
    </source>
</evidence>
<keyword evidence="4" id="KW-0874">Quinone</keyword>
<protein>
    <recommendedName>
        <fullName evidence="11">Vitamin K epoxide reductase domain-containing protein</fullName>
    </recommendedName>
</protein>
<evidence type="ECO:0000256" key="7">
    <source>
        <dbReference type="ARBA" id="ARBA00023136"/>
    </source>
</evidence>
<evidence type="ECO:0000313" key="13">
    <source>
        <dbReference type="Proteomes" id="UP000230779"/>
    </source>
</evidence>
<evidence type="ECO:0000256" key="5">
    <source>
        <dbReference type="ARBA" id="ARBA00022989"/>
    </source>
</evidence>